<dbReference type="PANTHER" id="PTHR43386:SF25">
    <property type="entry name" value="PEPTIDE ABC TRANSPORTER PERMEASE PROTEIN"/>
    <property type="match status" value="1"/>
</dbReference>
<dbReference type="Gene3D" id="1.10.3720.10">
    <property type="entry name" value="MetI-like"/>
    <property type="match status" value="1"/>
</dbReference>
<evidence type="ECO:0000256" key="4">
    <source>
        <dbReference type="ARBA" id="ARBA00022692"/>
    </source>
</evidence>
<dbReference type="PANTHER" id="PTHR43386">
    <property type="entry name" value="OLIGOPEPTIDE TRANSPORT SYSTEM PERMEASE PROTEIN APPC"/>
    <property type="match status" value="1"/>
</dbReference>
<evidence type="ECO:0000256" key="5">
    <source>
        <dbReference type="ARBA" id="ARBA00022989"/>
    </source>
</evidence>
<feature type="transmembrane region" description="Helical" evidence="7">
    <location>
        <begin position="222"/>
        <end position="241"/>
    </location>
</feature>
<dbReference type="PROSITE" id="PS50928">
    <property type="entry name" value="ABC_TM1"/>
    <property type="match status" value="1"/>
</dbReference>
<evidence type="ECO:0000256" key="2">
    <source>
        <dbReference type="ARBA" id="ARBA00022448"/>
    </source>
</evidence>
<dbReference type="InterPro" id="IPR000515">
    <property type="entry name" value="MetI-like"/>
</dbReference>
<dbReference type="Pfam" id="PF00528">
    <property type="entry name" value="BPD_transp_1"/>
    <property type="match status" value="1"/>
</dbReference>
<dbReference type="CDD" id="cd06261">
    <property type="entry name" value="TM_PBP2"/>
    <property type="match status" value="1"/>
</dbReference>
<name>A0A6J6BZ81_9ZZZZ</name>
<feature type="transmembrane region" description="Helical" evidence="7">
    <location>
        <begin position="36"/>
        <end position="55"/>
    </location>
</feature>
<evidence type="ECO:0000256" key="3">
    <source>
        <dbReference type="ARBA" id="ARBA00022475"/>
    </source>
</evidence>
<feature type="transmembrane region" description="Helical" evidence="7">
    <location>
        <begin position="142"/>
        <end position="165"/>
    </location>
</feature>
<feature type="transmembrane region" description="Helical" evidence="7">
    <location>
        <begin position="96"/>
        <end position="121"/>
    </location>
</feature>
<dbReference type="InterPro" id="IPR050366">
    <property type="entry name" value="BP-dependent_transpt_permease"/>
</dbReference>
<dbReference type="GO" id="GO:0055085">
    <property type="term" value="P:transmembrane transport"/>
    <property type="evidence" value="ECO:0007669"/>
    <property type="project" value="InterPro"/>
</dbReference>
<reference evidence="9" key="1">
    <citation type="submission" date="2020-05" db="EMBL/GenBank/DDBJ databases">
        <authorList>
            <person name="Chiriac C."/>
            <person name="Salcher M."/>
            <person name="Ghai R."/>
            <person name="Kavagutti S V."/>
        </authorList>
    </citation>
    <scope>NUCLEOTIDE SEQUENCE</scope>
</reference>
<accession>A0A6J6BZ81</accession>
<keyword evidence="2" id="KW-0813">Transport</keyword>
<gene>
    <name evidence="9" type="ORF">UFOPK1493_00478</name>
</gene>
<sequence>MTATTPTSTDPGSTPPVAAAPPGVLRTAWRMWRVRIGLLLLLLLAAVALGGPFVAPYGEAEFVGTPNTRDVEGTRFGTDYFGQDVLSRFLFGGRSILVLATLSTAMALVLGVTIGLVAAYNRGRLDDLLMRTMDVSLAFPQLLLALVALTTIGPKPWLIVLIVGFTTTPRIARITRGAAVPVVERDFVGAAEALGESRPRILWSELLPNVSGPLLVEANLRLTYSIGIIASLGFLGFSTRVNAADWGLMVNENRAALSVQPWGTVLPAIAIALLTIGTGLIADGLSRASAGIDRAKGDQ</sequence>
<comment type="subcellular location">
    <subcellularLocation>
        <location evidence="1">Cell membrane</location>
        <topology evidence="1">Multi-pass membrane protein</topology>
    </subcellularLocation>
</comment>
<organism evidence="9">
    <name type="scientific">freshwater metagenome</name>
    <dbReference type="NCBI Taxonomy" id="449393"/>
    <lineage>
        <taxon>unclassified sequences</taxon>
        <taxon>metagenomes</taxon>
        <taxon>ecological metagenomes</taxon>
    </lineage>
</organism>
<keyword evidence="3" id="KW-1003">Cell membrane</keyword>
<dbReference type="AlphaFoldDB" id="A0A6J6BZ81"/>
<evidence type="ECO:0000259" key="8">
    <source>
        <dbReference type="PROSITE" id="PS50928"/>
    </source>
</evidence>
<dbReference type="EMBL" id="CAEZSR010000009">
    <property type="protein sequence ID" value="CAB4543579.1"/>
    <property type="molecule type" value="Genomic_DNA"/>
</dbReference>
<dbReference type="InterPro" id="IPR035906">
    <property type="entry name" value="MetI-like_sf"/>
</dbReference>
<evidence type="ECO:0000256" key="7">
    <source>
        <dbReference type="SAM" id="Phobius"/>
    </source>
</evidence>
<feature type="domain" description="ABC transmembrane type-1" evidence="8">
    <location>
        <begin position="93"/>
        <end position="282"/>
    </location>
</feature>
<evidence type="ECO:0000313" key="9">
    <source>
        <dbReference type="EMBL" id="CAB4543579.1"/>
    </source>
</evidence>
<keyword evidence="6 7" id="KW-0472">Membrane</keyword>
<dbReference type="GO" id="GO:0005886">
    <property type="term" value="C:plasma membrane"/>
    <property type="evidence" value="ECO:0007669"/>
    <property type="project" value="UniProtKB-SubCell"/>
</dbReference>
<dbReference type="SUPFAM" id="SSF161098">
    <property type="entry name" value="MetI-like"/>
    <property type="match status" value="1"/>
</dbReference>
<keyword evidence="4 7" id="KW-0812">Transmembrane</keyword>
<evidence type="ECO:0000256" key="6">
    <source>
        <dbReference type="ARBA" id="ARBA00023136"/>
    </source>
</evidence>
<proteinExistence type="predicted"/>
<keyword evidence="5 7" id="KW-1133">Transmembrane helix</keyword>
<protein>
    <submittedName>
        <fullName evidence="9">Unannotated protein</fullName>
    </submittedName>
</protein>
<feature type="transmembrane region" description="Helical" evidence="7">
    <location>
        <begin position="262"/>
        <end position="282"/>
    </location>
</feature>
<evidence type="ECO:0000256" key="1">
    <source>
        <dbReference type="ARBA" id="ARBA00004651"/>
    </source>
</evidence>